<accession>A0A9W9ZYP1</accession>
<dbReference type="AlphaFoldDB" id="A0A9W9ZYP1"/>
<protein>
    <submittedName>
        <fullName evidence="2">Uncharacterized protein</fullName>
    </submittedName>
</protein>
<dbReference type="EMBL" id="MU825472">
    <property type="protein sequence ID" value="KAJ7388419.1"/>
    <property type="molecule type" value="Genomic_DNA"/>
</dbReference>
<proteinExistence type="predicted"/>
<organism evidence="2 3">
    <name type="scientific">Desmophyllum pertusum</name>
    <dbReference type="NCBI Taxonomy" id="174260"/>
    <lineage>
        <taxon>Eukaryota</taxon>
        <taxon>Metazoa</taxon>
        <taxon>Cnidaria</taxon>
        <taxon>Anthozoa</taxon>
        <taxon>Hexacorallia</taxon>
        <taxon>Scleractinia</taxon>
        <taxon>Caryophylliina</taxon>
        <taxon>Caryophylliidae</taxon>
        <taxon>Desmophyllum</taxon>
    </lineage>
</organism>
<sequence>MGFENEGMIKEFAGNQPLTEVTTLEVHSSRMAGAFELGCCCALNLTQVVAGHSIDHMLNSVLLVCMLNDERTHSNVFQVKLKTTIKRPRLIPKIIRLDSSSSEDTDATRLRRDSEDSDRVLVVGGPKERYQDEPLAVDEENDDSRS</sequence>
<reference evidence="2" key="1">
    <citation type="submission" date="2023-01" db="EMBL/GenBank/DDBJ databases">
        <title>Genome assembly of the deep-sea coral Lophelia pertusa.</title>
        <authorList>
            <person name="Herrera S."/>
            <person name="Cordes E."/>
        </authorList>
    </citation>
    <scope>NUCLEOTIDE SEQUENCE</scope>
    <source>
        <strain evidence="2">USNM1676648</strain>
        <tissue evidence="2">Polyp</tissue>
    </source>
</reference>
<keyword evidence="3" id="KW-1185">Reference proteome</keyword>
<feature type="compositionally biased region" description="Basic and acidic residues" evidence="1">
    <location>
        <begin position="106"/>
        <end position="119"/>
    </location>
</feature>
<comment type="caution">
    <text evidence="2">The sequence shown here is derived from an EMBL/GenBank/DDBJ whole genome shotgun (WGS) entry which is preliminary data.</text>
</comment>
<feature type="compositionally biased region" description="Acidic residues" evidence="1">
    <location>
        <begin position="135"/>
        <end position="146"/>
    </location>
</feature>
<gene>
    <name evidence="2" type="ORF">OS493_037756</name>
</gene>
<name>A0A9W9ZYP1_9CNID</name>
<evidence type="ECO:0000313" key="2">
    <source>
        <dbReference type="EMBL" id="KAJ7388419.1"/>
    </source>
</evidence>
<feature type="region of interest" description="Disordered" evidence="1">
    <location>
        <begin position="100"/>
        <end position="146"/>
    </location>
</feature>
<dbReference type="Proteomes" id="UP001163046">
    <property type="component" value="Unassembled WGS sequence"/>
</dbReference>
<evidence type="ECO:0000256" key="1">
    <source>
        <dbReference type="SAM" id="MobiDB-lite"/>
    </source>
</evidence>
<evidence type="ECO:0000313" key="3">
    <source>
        <dbReference type="Proteomes" id="UP001163046"/>
    </source>
</evidence>